<reference evidence="2" key="1">
    <citation type="submission" date="2016-10" db="EMBL/GenBank/DDBJ databases">
        <authorList>
            <person name="Varghese N."/>
            <person name="Submissions S."/>
        </authorList>
    </citation>
    <scope>NUCLEOTIDE SEQUENCE [LARGE SCALE GENOMIC DNA]</scope>
    <source>
        <strain evidence="2">DSM 23842</strain>
    </source>
</reference>
<dbReference type="STRING" id="283786.SAMN04487990_11214"/>
<protein>
    <submittedName>
        <fullName evidence="1">Uncharacterized protein</fullName>
    </submittedName>
</protein>
<proteinExistence type="predicted"/>
<organism evidence="1 2">
    <name type="scientific">Bizionia paragorgiae</name>
    <dbReference type="NCBI Taxonomy" id="283786"/>
    <lineage>
        <taxon>Bacteria</taxon>
        <taxon>Pseudomonadati</taxon>
        <taxon>Bacteroidota</taxon>
        <taxon>Flavobacteriia</taxon>
        <taxon>Flavobacteriales</taxon>
        <taxon>Flavobacteriaceae</taxon>
        <taxon>Bizionia</taxon>
    </lineage>
</organism>
<evidence type="ECO:0000313" key="1">
    <source>
        <dbReference type="EMBL" id="SEA39388.1"/>
    </source>
</evidence>
<dbReference type="RefSeq" id="WP_092134605.1">
    <property type="nucleotide sequence ID" value="NZ_FNQK01000012.1"/>
</dbReference>
<gene>
    <name evidence="1" type="ORF">SAMN04487990_11214</name>
</gene>
<name>A0A1H4AUB7_BIZPA</name>
<dbReference type="AlphaFoldDB" id="A0A1H4AUB7"/>
<dbReference type="EMBL" id="FNQK01000012">
    <property type="protein sequence ID" value="SEA39388.1"/>
    <property type="molecule type" value="Genomic_DNA"/>
</dbReference>
<keyword evidence="2" id="KW-1185">Reference proteome</keyword>
<evidence type="ECO:0000313" key="2">
    <source>
        <dbReference type="Proteomes" id="UP000198846"/>
    </source>
</evidence>
<accession>A0A1H4AUB7</accession>
<dbReference type="Proteomes" id="UP000198846">
    <property type="component" value="Unassembled WGS sequence"/>
</dbReference>
<sequence length="176" mass="20548">MQKHKHTIIVGNELEIDNCTYFTKIAGNANSISIINIYNTQTINPKLTYGSAIKGNTDVVLVYTNNINIDYISFIQYALRDLNIIMRRIHFVFLAQTPPFKLKTYITSHFNILTASRSLNQTIRPNKLRLKSKVLKLQNSIHQVQRNKEYSLTEKNLFTNYLKKQLVDQEHQVYNQ</sequence>